<dbReference type="GO" id="GO:0070573">
    <property type="term" value="F:metallodipeptidase activity"/>
    <property type="evidence" value="ECO:0007669"/>
    <property type="project" value="InterPro"/>
</dbReference>
<dbReference type="Pfam" id="PF01244">
    <property type="entry name" value="Peptidase_M19"/>
    <property type="match status" value="1"/>
</dbReference>
<protein>
    <recommendedName>
        <fullName evidence="1">Dipeptidase</fullName>
        <ecNumber evidence="1">3.4.13.19</ecNumber>
    </recommendedName>
</protein>
<comment type="catalytic activity">
    <reaction evidence="1">
        <text>an L-aminoacyl-L-amino acid + H2O = 2 an L-alpha-amino acid</text>
        <dbReference type="Rhea" id="RHEA:48940"/>
        <dbReference type="ChEBI" id="CHEBI:15377"/>
        <dbReference type="ChEBI" id="CHEBI:59869"/>
        <dbReference type="ChEBI" id="CHEBI:77460"/>
        <dbReference type="EC" id="3.4.13.19"/>
    </reaction>
</comment>
<keyword evidence="1" id="KW-0449">Lipoprotein</keyword>
<dbReference type="PROSITE" id="PS00869">
    <property type="entry name" value="RENAL_DIPEPTIDASE_1"/>
    <property type="match status" value="1"/>
</dbReference>
<comment type="similarity">
    <text evidence="1">Belongs to the metallo-dependent hydrolases superfamily. Peptidase M19 family.</text>
</comment>
<keyword evidence="1" id="KW-0336">GPI-anchor</keyword>
<dbReference type="PANTHER" id="PTHR10443">
    <property type="entry name" value="MICROSOMAL DIPEPTIDASE"/>
    <property type="match status" value="1"/>
</dbReference>
<dbReference type="SUPFAM" id="SSF51556">
    <property type="entry name" value="Metallo-dependent hydrolases"/>
    <property type="match status" value="1"/>
</dbReference>
<dbReference type="InterPro" id="IPR032466">
    <property type="entry name" value="Metal_Hydrolase"/>
</dbReference>
<dbReference type="eggNOG" id="KOG4127">
    <property type="taxonomic scope" value="Eukaryota"/>
</dbReference>
<dbReference type="InParanoid" id="B0X6B3"/>
<evidence type="ECO:0000313" key="4">
    <source>
        <dbReference type="Proteomes" id="UP000002320"/>
    </source>
</evidence>
<keyword evidence="1" id="KW-0479">Metal-binding</keyword>
<evidence type="ECO:0000256" key="1">
    <source>
        <dbReference type="RuleBase" id="RU341113"/>
    </source>
</evidence>
<sequence length="480" mass="52910">MPKLNLLLARARPPPGLSLINTFWAAFVPCEAQHKDAVQITLEQIDVIKRLTERYSPHLTACTSVHDIVEAHKNHQMCSLIGVEGGHSLGGSLGVLRIYYTLGVRYMTLTTTCHTPWADSNNADAPKYDVKHGGLTAYGKTIVREMNRLGMIVDLSRSSVATMKDVLATSQAPVIFSHSSAYALCNSSRNVQDEVLALLAKNRGLVMVNFYNKFLSCGENASVQDAAVIPINSTSQSSLGTLQSTQLCDDATAQIAYTGKSFQKSSFYYLVASLSQSIRRVCANDEVITETGKTCVSADVLGKQLPLEKSLNLCSGYGPETDDVIGVECNVSPDVVPKVNLRCPSIYTEKEQQPVRRLDDVCSHDLGQQQAHIRIPRLVSPIFMLPPGRPAANQSCCVFYDEKIPIKSPLLKWSDGLLLRYDTLCRRTENVQTSMEHKTEYILGEQKTWGKSHAVCTRRGPLLAGRDSMEKLVKTVHFLC</sequence>
<accession>B0X6B3</accession>
<keyword evidence="1" id="KW-0224">Dipeptidase</keyword>
<dbReference type="OrthoDB" id="445695at2759"/>
<keyword evidence="1" id="KW-0472">Membrane</keyword>
<dbReference type="PROSITE" id="PS51365">
    <property type="entry name" value="RENAL_DIPEPTIDASE_2"/>
    <property type="match status" value="1"/>
</dbReference>
<comment type="subunit">
    <text evidence="1">Homodimer; disulfide-linked.</text>
</comment>
<dbReference type="EnsemblMetazoa" id="CPIJ014631-RA">
    <property type="protein sequence ID" value="CPIJ014631-PA"/>
    <property type="gene ID" value="CPIJ014631"/>
</dbReference>
<keyword evidence="1" id="KW-1015">Disulfide bond</keyword>
<dbReference type="InterPro" id="IPR000180">
    <property type="entry name" value="Dipep_AS"/>
</dbReference>
<dbReference type="PANTHER" id="PTHR10443:SF47">
    <property type="entry name" value="DIPEPTIDASE"/>
    <property type="match status" value="1"/>
</dbReference>
<name>B0X6B3_CULQU</name>
<organism>
    <name type="scientific">Culex quinquefasciatus</name>
    <name type="common">Southern house mosquito</name>
    <name type="synonym">Culex pungens</name>
    <dbReference type="NCBI Taxonomy" id="7176"/>
    <lineage>
        <taxon>Eukaryota</taxon>
        <taxon>Metazoa</taxon>
        <taxon>Ecdysozoa</taxon>
        <taxon>Arthropoda</taxon>
        <taxon>Hexapoda</taxon>
        <taxon>Insecta</taxon>
        <taxon>Pterygota</taxon>
        <taxon>Neoptera</taxon>
        <taxon>Endopterygota</taxon>
        <taxon>Diptera</taxon>
        <taxon>Nematocera</taxon>
        <taxon>Culicoidea</taxon>
        <taxon>Culicidae</taxon>
        <taxon>Culicinae</taxon>
        <taxon>Culicini</taxon>
        <taxon>Culex</taxon>
        <taxon>Culex</taxon>
    </lineage>
</organism>
<keyword evidence="1" id="KW-0325">Glycoprotein</keyword>
<dbReference type="KEGG" id="cqu:CpipJ_CPIJ014631"/>
<dbReference type="STRING" id="7176.B0X6B3"/>
<dbReference type="EMBL" id="DS232408">
    <property type="protein sequence ID" value="EDS41263.1"/>
    <property type="molecule type" value="Genomic_DNA"/>
</dbReference>
<reference evidence="3" key="2">
    <citation type="submission" date="2021-02" db="UniProtKB">
        <authorList>
            <consortium name="EnsemblMetazoa"/>
        </authorList>
    </citation>
    <scope>IDENTIFICATION</scope>
    <source>
        <strain evidence="3">JHB</strain>
    </source>
</reference>
<dbReference type="AlphaFoldDB" id="B0X6B3"/>
<dbReference type="GO" id="GO:0006508">
    <property type="term" value="P:proteolysis"/>
    <property type="evidence" value="ECO:0007669"/>
    <property type="project" value="UniProtKB-KW"/>
</dbReference>
<dbReference type="MEROPS" id="M19.A02"/>
<keyword evidence="1" id="KW-0378">Hydrolase</keyword>
<dbReference type="VEuPathDB" id="VectorBase:CQUJHB005788"/>
<comment type="cofactor">
    <cofactor evidence="1">
        <name>Zn(2+)</name>
        <dbReference type="ChEBI" id="CHEBI:29105"/>
    </cofactor>
</comment>
<dbReference type="Proteomes" id="UP000002320">
    <property type="component" value="Unassembled WGS sequence"/>
</dbReference>
<dbReference type="Gene3D" id="3.20.20.140">
    <property type="entry name" value="Metal-dependent hydrolases"/>
    <property type="match status" value="1"/>
</dbReference>
<dbReference type="EC" id="3.4.13.19" evidence="1"/>
<evidence type="ECO:0000313" key="2">
    <source>
        <dbReference type="EMBL" id="EDS41263.1"/>
    </source>
</evidence>
<proteinExistence type="inferred from homology"/>
<keyword evidence="4" id="KW-1185">Reference proteome</keyword>
<evidence type="ECO:0000313" key="3">
    <source>
        <dbReference type="EnsemblMetazoa" id="CPIJ014631-PA"/>
    </source>
</evidence>
<dbReference type="HOGENOM" id="CLU_568917_0_0_1"/>
<keyword evidence="1" id="KW-0645">Protease</keyword>
<keyword evidence="1" id="KW-0862">Zinc</keyword>
<comment type="subcellular location">
    <subcellularLocation>
        <location evidence="1">Membrane</location>
        <topology evidence="1">Lipid-anchor</topology>
        <topology evidence="1">GPI-anchor</topology>
    </subcellularLocation>
</comment>
<dbReference type="InterPro" id="IPR008257">
    <property type="entry name" value="Pept_M19"/>
</dbReference>
<dbReference type="VEuPathDB" id="VectorBase:CPIJ014631"/>
<reference evidence="2" key="1">
    <citation type="submission" date="2007-03" db="EMBL/GenBank/DDBJ databases">
        <title>Annotation of Culex pipiens quinquefasciatus.</title>
        <authorList>
            <consortium name="The Broad Institute Genome Sequencing Platform"/>
            <person name="Atkinson P.W."/>
            <person name="Hemingway J."/>
            <person name="Christensen B.M."/>
            <person name="Higgs S."/>
            <person name="Kodira C."/>
            <person name="Hannick L."/>
            <person name="Megy K."/>
            <person name="O'Leary S."/>
            <person name="Pearson M."/>
            <person name="Haas B.J."/>
            <person name="Mauceli E."/>
            <person name="Wortman J.R."/>
            <person name="Lee N.H."/>
            <person name="Guigo R."/>
            <person name="Stanke M."/>
            <person name="Alvarado L."/>
            <person name="Amedeo P."/>
            <person name="Antoine C.H."/>
            <person name="Arensburger P."/>
            <person name="Bidwell S.L."/>
            <person name="Crawford M."/>
            <person name="Camaro F."/>
            <person name="Devon K."/>
            <person name="Engels R."/>
            <person name="Hammond M."/>
            <person name="Howarth C."/>
            <person name="Koehrsen M."/>
            <person name="Lawson D."/>
            <person name="Montgomery P."/>
            <person name="Nene V."/>
            <person name="Nusbaum C."/>
            <person name="Puiu D."/>
            <person name="Romero-Severson J."/>
            <person name="Severson D.W."/>
            <person name="Shumway M."/>
            <person name="Sisk P."/>
            <person name="Stolte C."/>
            <person name="Zeng Q."/>
            <person name="Eisenstadt E."/>
            <person name="Fraser-Liggett C."/>
            <person name="Strausberg R."/>
            <person name="Galagan J."/>
            <person name="Birren B."/>
            <person name="Collins F.H."/>
        </authorList>
    </citation>
    <scope>NUCLEOTIDE SEQUENCE [LARGE SCALE GENOMIC DNA]</scope>
    <source>
        <strain evidence="2">JHB</strain>
    </source>
</reference>
<keyword evidence="1" id="KW-0482">Metalloprotease</keyword>
<gene>
    <name evidence="3" type="primary">6048236</name>
    <name evidence="2" type="ORF">CpipJ_CPIJ014631</name>
</gene>
<dbReference type="GO" id="GO:0046872">
    <property type="term" value="F:metal ion binding"/>
    <property type="evidence" value="ECO:0007669"/>
    <property type="project" value="UniProtKB-UniRule"/>
</dbReference>
<dbReference type="GO" id="GO:0098552">
    <property type="term" value="C:side of membrane"/>
    <property type="evidence" value="ECO:0007669"/>
    <property type="project" value="UniProtKB-KW"/>
</dbReference>